<dbReference type="OrthoDB" id="407609at2759"/>
<dbReference type="Pfam" id="PF05011">
    <property type="entry name" value="DBR1"/>
    <property type="match status" value="1"/>
</dbReference>
<evidence type="ECO:0000256" key="13">
    <source>
        <dbReference type="SAM" id="MobiDB-lite"/>
    </source>
</evidence>
<gene>
    <name evidence="16" type="primary">LOC116299960</name>
</gene>
<comment type="subcellular location">
    <subcellularLocation>
        <location evidence="4">Nucleus</location>
    </subcellularLocation>
</comment>
<keyword evidence="15" id="KW-1185">Reference proteome</keyword>
<dbReference type="Pfam" id="PF00149">
    <property type="entry name" value="Metallophos"/>
    <property type="match status" value="1"/>
</dbReference>
<dbReference type="PANTHER" id="PTHR12849:SF0">
    <property type="entry name" value="LARIAT DEBRANCHING ENZYME"/>
    <property type="match status" value="1"/>
</dbReference>
<dbReference type="Gene3D" id="3.60.21.10">
    <property type="match status" value="1"/>
</dbReference>
<evidence type="ECO:0000256" key="2">
    <source>
        <dbReference type="ARBA" id="ARBA00001947"/>
    </source>
</evidence>
<dbReference type="FunFam" id="3.60.21.10:FF:000035">
    <property type="entry name" value="Lariat debranching enzyme"/>
    <property type="match status" value="1"/>
</dbReference>
<dbReference type="InParanoid" id="A0A6P8I902"/>
<evidence type="ECO:0000256" key="1">
    <source>
        <dbReference type="ARBA" id="ARBA00001936"/>
    </source>
</evidence>
<comment type="cofactor">
    <cofactor evidence="1">
        <name>Mn(2+)</name>
        <dbReference type="ChEBI" id="CHEBI:29035"/>
    </cofactor>
</comment>
<evidence type="ECO:0000256" key="6">
    <source>
        <dbReference type="ARBA" id="ARBA00022664"/>
    </source>
</evidence>
<dbReference type="PANTHER" id="PTHR12849">
    <property type="entry name" value="RNA LARIAT DEBRANCHING ENZYME"/>
    <property type="match status" value="1"/>
</dbReference>
<name>A0A6P8I902_ACTTE</name>
<evidence type="ECO:0000256" key="11">
    <source>
        <dbReference type="ARBA" id="ARBA00023211"/>
    </source>
</evidence>
<evidence type="ECO:0000256" key="8">
    <source>
        <dbReference type="ARBA" id="ARBA00022801"/>
    </source>
</evidence>
<feature type="compositionally biased region" description="Polar residues" evidence="13">
    <location>
        <begin position="446"/>
        <end position="478"/>
    </location>
</feature>
<keyword evidence="6" id="KW-0507">mRNA processing</keyword>
<keyword evidence="8" id="KW-0378">Hydrolase</keyword>
<evidence type="ECO:0000256" key="7">
    <source>
        <dbReference type="ARBA" id="ARBA00022723"/>
    </source>
</evidence>
<evidence type="ECO:0000313" key="15">
    <source>
        <dbReference type="Proteomes" id="UP000515163"/>
    </source>
</evidence>
<dbReference type="InterPro" id="IPR029052">
    <property type="entry name" value="Metallo-depent_PP-like"/>
</dbReference>
<dbReference type="SUPFAM" id="SSF56300">
    <property type="entry name" value="Metallo-dependent phosphatases"/>
    <property type="match status" value="1"/>
</dbReference>
<dbReference type="GeneID" id="116299960"/>
<dbReference type="CDD" id="cd00844">
    <property type="entry name" value="MPP_Dbr1_N"/>
    <property type="match status" value="1"/>
</dbReference>
<dbReference type="RefSeq" id="XP_031564553.1">
    <property type="nucleotide sequence ID" value="XM_031708693.1"/>
</dbReference>
<comment type="cofactor">
    <cofactor evidence="3">
        <name>Fe(2+)</name>
        <dbReference type="ChEBI" id="CHEBI:29033"/>
    </cofactor>
</comment>
<sequence>MKIAVEGCAHGELDKIYESILFLQEKEGIKVDLLLCCGDFQAVRNGNDLECMAVPPKYRKIESFYKYYSGEKVAPVLTIFIGGNHEASNHLWELPHGGWVAPNIYYLGYSGVVNFGGLRIAGLSGIYKSHDYRKGHYECPPYDGNTMRSAYHIRSFDVFKLKLLSQPMDIVMSHDWPQGVYHHGDVSKLYKYKGFLQPEIESNTLGSPPAMEILQTLQPSYWFSAHLHVKFPALIPHESETNGQAKFTKFLALDKCLPHRDFLQVIDTGPDKAPLKLCYDAEWLAILKLTNPLINTTSSFTVLPTTTEEIEHYKPNQEMAAKIESEFKGNLIIPENFVQTVEAFNPSQPKKRCKIMNSANPQTQCLCNTLGISNSFFPQESQSSQADASANPDEIDLGDDDDDEDNDETTGDEVMEKEIVCSSTLTTNQSNPDEIALDESILDEQNVQDKSPLSTPGDNTFGNTENTVLGSNTNTDVNSEPKPKVFKLCRRNQAIYTQDDEDD</sequence>
<dbReference type="FunCoup" id="A0A6P8I902">
    <property type="interactions" value="2124"/>
</dbReference>
<accession>A0A6P8I902</accession>
<evidence type="ECO:0000313" key="16">
    <source>
        <dbReference type="RefSeq" id="XP_031564553.1"/>
    </source>
</evidence>
<dbReference type="SMART" id="SM01124">
    <property type="entry name" value="DBR1"/>
    <property type="match status" value="1"/>
</dbReference>
<dbReference type="InterPro" id="IPR041816">
    <property type="entry name" value="Dbr1_N"/>
</dbReference>
<comment type="similarity">
    <text evidence="5">Belongs to the lariat debranching enzyme family.</text>
</comment>
<feature type="region of interest" description="Disordered" evidence="13">
    <location>
        <begin position="377"/>
        <end position="417"/>
    </location>
</feature>
<evidence type="ECO:0000256" key="12">
    <source>
        <dbReference type="ARBA" id="ARBA00023242"/>
    </source>
</evidence>
<keyword evidence="12" id="KW-0539">Nucleus</keyword>
<reference evidence="16" key="1">
    <citation type="submission" date="2025-08" db="UniProtKB">
        <authorList>
            <consortium name="RefSeq"/>
        </authorList>
    </citation>
    <scope>IDENTIFICATION</scope>
    <source>
        <tissue evidence="16">Tentacle</tissue>
    </source>
</reference>
<evidence type="ECO:0000256" key="5">
    <source>
        <dbReference type="ARBA" id="ARBA00006045"/>
    </source>
</evidence>
<evidence type="ECO:0000259" key="14">
    <source>
        <dbReference type="SMART" id="SM01124"/>
    </source>
</evidence>
<feature type="compositionally biased region" description="Low complexity" evidence="13">
    <location>
        <begin position="379"/>
        <end position="390"/>
    </location>
</feature>
<evidence type="ECO:0000256" key="3">
    <source>
        <dbReference type="ARBA" id="ARBA00001954"/>
    </source>
</evidence>
<comment type="cofactor">
    <cofactor evidence="2">
        <name>Zn(2+)</name>
        <dbReference type="ChEBI" id="CHEBI:29105"/>
    </cofactor>
</comment>
<dbReference type="GO" id="GO:0046872">
    <property type="term" value="F:metal ion binding"/>
    <property type="evidence" value="ECO:0007669"/>
    <property type="project" value="UniProtKB-KW"/>
</dbReference>
<dbReference type="GO" id="GO:0005634">
    <property type="term" value="C:nucleus"/>
    <property type="evidence" value="ECO:0007669"/>
    <property type="project" value="UniProtKB-SubCell"/>
</dbReference>
<keyword evidence="11" id="KW-0464">Manganese</keyword>
<feature type="compositionally biased region" description="Acidic residues" evidence="13">
    <location>
        <begin position="393"/>
        <end position="413"/>
    </location>
</feature>
<feature type="region of interest" description="Disordered" evidence="13">
    <location>
        <begin position="446"/>
        <end position="503"/>
    </location>
</feature>
<protein>
    <submittedName>
        <fullName evidence="16">Lariat debranching enzyme-like</fullName>
    </submittedName>
</protein>
<keyword evidence="10" id="KW-0408">Iron</keyword>
<dbReference type="GO" id="GO:0008419">
    <property type="term" value="F:RNA lariat debranching enzyme activity"/>
    <property type="evidence" value="ECO:0007669"/>
    <property type="project" value="TreeGrafter"/>
</dbReference>
<dbReference type="KEGG" id="aten:116299960"/>
<dbReference type="GO" id="GO:0000398">
    <property type="term" value="P:mRNA splicing, via spliceosome"/>
    <property type="evidence" value="ECO:0007669"/>
    <property type="project" value="TreeGrafter"/>
</dbReference>
<evidence type="ECO:0000256" key="9">
    <source>
        <dbReference type="ARBA" id="ARBA00022833"/>
    </source>
</evidence>
<proteinExistence type="inferred from homology"/>
<keyword evidence="9" id="KW-0862">Zinc</keyword>
<dbReference type="InterPro" id="IPR004843">
    <property type="entry name" value="Calcineurin-like_PHP"/>
</dbReference>
<feature type="domain" description="Lariat debranching enzyme C-terminal" evidence="14">
    <location>
        <begin position="235"/>
        <end position="376"/>
    </location>
</feature>
<dbReference type="AlphaFoldDB" id="A0A6P8I902"/>
<keyword evidence="7" id="KW-0479">Metal-binding</keyword>
<evidence type="ECO:0000256" key="10">
    <source>
        <dbReference type="ARBA" id="ARBA00023004"/>
    </source>
</evidence>
<dbReference type="Proteomes" id="UP000515163">
    <property type="component" value="Unplaced"/>
</dbReference>
<dbReference type="InterPro" id="IPR007708">
    <property type="entry name" value="DBR1_C"/>
</dbReference>
<organism evidence="15 16">
    <name type="scientific">Actinia tenebrosa</name>
    <name type="common">Australian red waratah sea anemone</name>
    <dbReference type="NCBI Taxonomy" id="6105"/>
    <lineage>
        <taxon>Eukaryota</taxon>
        <taxon>Metazoa</taxon>
        <taxon>Cnidaria</taxon>
        <taxon>Anthozoa</taxon>
        <taxon>Hexacorallia</taxon>
        <taxon>Actiniaria</taxon>
        <taxon>Actiniidae</taxon>
        <taxon>Actinia</taxon>
    </lineage>
</organism>
<evidence type="ECO:0000256" key="4">
    <source>
        <dbReference type="ARBA" id="ARBA00004123"/>
    </source>
</evidence>